<dbReference type="Proteomes" id="UP000427281">
    <property type="component" value="Chromosome"/>
</dbReference>
<evidence type="ECO:0008006" key="4">
    <source>
        <dbReference type="Google" id="ProtNLM"/>
    </source>
</evidence>
<dbReference type="AlphaFoldDB" id="A0A6I6A9H2"/>
<evidence type="ECO:0000313" key="2">
    <source>
        <dbReference type="EMBL" id="QGQ22015.1"/>
    </source>
</evidence>
<evidence type="ECO:0000256" key="1">
    <source>
        <dbReference type="SAM" id="MobiDB-lite"/>
    </source>
</evidence>
<dbReference type="RefSeq" id="WP_155363106.1">
    <property type="nucleotide sequence ID" value="NZ_CP043930.1"/>
</dbReference>
<proteinExistence type="predicted"/>
<accession>A0A6I6A9H2</accession>
<protein>
    <recommendedName>
        <fullName evidence="4">BON domain-containing protein</fullName>
    </recommendedName>
</protein>
<dbReference type="EMBL" id="CP043930">
    <property type="protein sequence ID" value="QGQ22015.1"/>
    <property type="molecule type" value="Genomic_DNA"/>
</dbReference>
<reference evidence="2 3" key="1">
    <citation type="submission" date="2019-09" db="EMBL/GenBank/DDBJ databases">
        <title>Gimesia benthica sp. nov., a novel bacterium isolated from deep-sea water of the Northwest Indian Ocean.</title>
        <authorList>
            <person name="Dai X."/>
        </authorList>
    </citation>
    <scope>NUCLEOTIDE SEQUENCE [LARGE SCALE GENOMIC DNA]</scope>
    <source>
        <strain evidence="2 3">E7</strain>
    </source>
</reference>
<organism evidence="2 3">
    <name type="scientific">Gimesia benthica</name>
    <dbReference type="NCBI Taxonomy" id="2608982"/>
    <lineage>
        <taxon>Bacteria</taxon>
        <taxon>Pseudomonadati</taxon>
        <taxon>Planctomycetota</taxon>
        <taxon>Planctomycetia</taxon>
        <taxon>Planctomycetales</taxon>
        <taxon>Planctomycetaceae</taxon>
        <taxon>Gimesia</taxon>
    </lineage>
</organism>
<evidence type="ECO:0000313" key="3">
    <source>
        <dbReference type="Proteomes" id="UP000427281"/>
    </source>
</evidence>
<feature type="region of interest" description="Disordered" evidence="1">
    <location>
        <begin position="17"/>
        <end position="48"/>
    </location>
</feature>
<dbReference type="Gene3D" id="3.30.1340.30">
    <property type="match status" value="1"/>
</dbReference>
<name>A0A6I6A9H2_9PLAN</name>
<sequence>MSTATLNQMNMIDLDAHAGSKRRTSMNTGHQTETELTKGQPSLETLPASAGERGVCSLSAAGARHLLHSSDYGEIRCLECEAQAEVLILRGQVTSWHQKQVAQETVRNVPGFIKLLNFVEVVPQQPIERRSGHSRKVAQ</sequence>
<dbReference type="KEGG" id="gim:F1728_04600"/>
<gene>
    <name evidence="2" type="ORF">F1728_04600</name>
</gene>
<keyword evidence="3" id="KW-1185">Reference proteome</keyword>